<evidence type="ECO:0000313" key="2">
    <source>
        <dbReference type="EMBL" id="KAJ1213646.1"/>
    </source>
</evidence>
<comment type="caution">
    <text evidence="2">The sequence shown here is derived from an EMBL/GenBank/DDBJ whole genome shotgun (WGS) entry which is preliminary data.</text>
</comment>
<dbReference type="Proteomes" id="UP001066276">
    <property type="component" value="Chromosome 1_1"/>
</dbReference>
<dbReference type="AlphaFoldDB" id="A0AAV7WLV1"/>
<sequence>MNGVVRAGHKQQISAVGAEQSQGITKTRPDPGSARLPPRLQDQRWPLDFTIPVKLLAVLPGVCASGHEQIMFKAGLTLAFLSAYRGSVIVTPSKTGPGFACLRGDMEGSRRGATKCQQQVDTALAPDMALGAAPRCVGNGKEPSSRQTLVPDALAIVKESVRNHWQ</sequence>
<proteinExistence type="predicted"/>
<feature type="compositionally biased region" description="Polar residues" evidence="1">
    <location>
        <begin position="11"/>
        <end position="25"/>
    </location>
</feature>
<reference evidence="2" key="1">
    <citation type="journal article" date="2022" name="bioRxiv">
        <title>Sequencing and chromosome-scale assembly of the giantPleurodeles waltlgenome.</title>
        <authorList>
            <person name="Brown T."/>
            <person name="Elewa A."/>
            <person name="Iarovenko S."/>
            <person name="Subramanian E."/>
            <person name="Araus A.J."/>
            <person name="Petzold A."/>
            <person name="Susuki M."/>
            <person name="Suzuki K.-i.T."/>
            <person name="Hayashi T."/>
            <person name="Toyoda A."/>
            <person name="Oliveira C."/>
            <person name="Osipova E."/>
            <person name="Leigh N.D."/>
            <person name="Simon A."/>
            <person name="Yun M.H."/>
        </authorList>
    </citation>
    <scope>NUCLEOTIDE SEQUENCE</scope>
    <source>
        <strain evidence="2">20211129_DDA</strain>
        <tissue evidence="2">Liver</tissue>
    </source>
</reference>
<evidence type="ECO:0000313" key="3">
    <source>
        <dbReference type="Proteomes" id="UP001066276"/>
    </source>
</evidence>
<accession>A0AAV7WLV1</accession>
<gene>
    <name evidence="2" type="ORF">NDU88_001278</name>
</gene>
<feature type="region of interest" description="Disordered" evidence="1">
    <location>
        <begin position="1"/>
        <end position="39"/>
    </location>
</feature>
<protein>
    <submittedName>
        <fullName evidence="2">Uncharacterized protein</fullName>
    </submittedName>
</protein>
<evidence type="ECO:0000256" key="1">
    <source>
        <dbReference type="SAM" id="MobiDB-lite"/>
    </source>
</evidence>
<keyword evidence="3" id="KW-1185">Reference proteome</keyword>
<name>A0AAV7WLV1_PLEWA</name>
<organism evidence="2 3">
    <name type="scientific">Pleurodeles waltl</name>
    <name type="common">Iberian ribbed newt</name>
    <dbReference type="NCBI Taxonomy" id="8319"/>
    <lineage>
        <taxon>Eukaryota</taxon>
        <taxon>Metazoa</taxon>
        <taxon>Chordata</taxon>
        <taxon>Craniata</taxon>
        <taxon>Vertebrata</taxon>
        <taxon>Euteleostomi</taxon>
        <taxon>Amphibia</taxon>
        <taxon>Batrachia</taxon>
        <taxon>Caudata</taxon>
        <taxon>Salamandroidea</taxon>
        <taxon>Salamandridae</taxon>
        <taxon>Pleurodelinae</taxon>
        <taxon>Pleurodeles</taxon>
    </lineage>
</organism>
<dbReference type="EMBL" id="JANPWB010000001">
    <property type="protein sequence ID" value="KAJ1213646.1"/>
    <property type="molecule type" value="Genomic_DNA"/>
</dbReference>